<evidence type="ECO:0000256" key="9">
    <source>
        <dbReference type="SAM" id="SignalP"/>
    </source>
</evidence>
<evidence type="ECO:0000256" key="6">
    <source>
        <dbReference type="ARBA" id="ARBA00022592"/>
    </source>
</evidence>
<keyword evidence="5 7" id="KW-0813">Transport</keyword>
<protein>
    <recommendedName>
        <fullName evidence="4 7">Phosphate-binding protein PstS</fullName>
    </recommendedName>
</protein>
<feature type="chain" id="PRO_5022873032" description="Phosphate-binding protein PstS" evidence="9">
    <location>
        <begin position="25"/>
        <end position="352"/>
    </location>
</feature>
<feature type="binding site" evidence="8">
    <location>
        <position position="80"/>
    </location>
    <ligand>
        <name>phosphate</name>
        <dbReference type="ChEBI" id="CHEBI:43474"/>
    </ligand>
</feature>
<feature type="binding site" evidence="8">
    <location>
        <position position="62"/>
    </location>
    <ligand>
        <name>phosphate</name>
        <dbReference type="ChEBI" id="CHEBI:43474"/>
    </ligand>
</feature>
<dbReference type="GO" id="GO:0035435">
    <property type="term" value="P:phosphate ion transmembrane transport"/>
    <property type="evidence" value="ECO:0007669"/>
    <property type="project" value="InterPro"/>
</dbReference>
<dbReference type="PIRSF" id="PIRSF002756">
    <property type="entry name" value="PstS"/>
    <property type="match status" value="1"/>
</dbReference>
<evidence type="ECO:0000313" key="11">
    <source>
        <dbReference type="EMBL" id="QEL64335.1"/>
    </source>
</evidence>
<evidence type="ECO:0000313" key="12">
    <source>
        <dbReference type="Proteomes" id="UP000323671"/>
    </source>
</evidence>
<dbReference type="SUPFAM" id="SSF53850">
    <property type="entry name" value="Periplasmic binding protein-like II"/>
    <property type="match status" value="1"/>
</dbReference>
<dbReference type="InterPro" id="IPR024370">
    <property type="entry name" value="PBP_domain"/>
</dbReference>
<evidence type="ECO:0000256" key="3">
    <source>
        <dbReference type="ARBA" id="ARBA00011529"/>
    </source>
</evidence>
<evidence type="ECO:0000256" key="4">
    <source>
        <dbReference type="ARBA" id="ARBA00021889"/>
    </source>
</evidence>
<reference evidence="11 12" key="1">
    <citation type="submission" date="2017-07" db="EMBL/GenBank/DDBJ databases">
        <title>Complete genome sequence of Oryzomicrobium terrae TPP412.</title>
        <authorList>
            <person name="Chiu L.-W."/>
            <person name="Lo K.-J."/>
            <person name="Tsai Y.-M."/>
            <person name="Lin S.-S."/>
            <person name="Kuo C.-H."/>
            <person name="Liu C.-T."/>
        </authorList>
    </citation>
    <scope>NUCLEOTIDE SEQUENCE [LARGE SCALE GENOMIC DNA]</scope>
    <source>
        <strain evidence="11 12">TPP412</strain>
    </source>
</reference>
<dbReference type="Pfam" id="PF12849">
    <property type="entry name" value="PBP_like_2"/>
    <property type="match status" value="1"/>
</dbReference>
<name>A0A5C1E6N4_9RHOO</name>
<dbReference type="Gene3D" id="3.40.190.10">
    <property type="entry name" value="Periplasmic binding protein-like II"/>
    <property type="match status" value="2"/>
</dbReference>
<keyword evidence="9" id="KW-0732">Signal</keyword>
<dbReference type="InterPro" id="IPR050962">
    <property type="entry name" value="Phosphate-bind_PstS"/>
</dbReference>
<dbReference type="PANTHER" id="PTHR42996:SF1">
    <property type="entry name" value="PHOSPHATE-BINDING PROTEIN PSTS"/>
    <property type="match status" value="1"/>
</dbReference>
<dbReference type="RefSeq" id="WP_246154330.1">
    <property type="nucleotide sequence ID" value="NZ_CP022579.1"/>
</dbReference>
<dbReference type="PANTHER" id="PTHR42996">
    <property type="entry name" value="PHOSPHATE-BINDING PROTEIN PSTS"/>
    <property type="match status" value="1"/>
</dbReference>
<feature type="binding site" evidence="8">
    <location>
        <begin position="163"/>
        <end position="165"/>
    </location>
    <ligand>
        <name>phosphate</name>
        <dbReference type="ChEBI" id="CHEBI:43474"/>
    </ligand>
</feature>
<dbReference type="InterPro" id="IPR005673">
    <property type="entry name" value="ABC_phos-bd_PstS"/>
</dbReference>
<sequence>MPLIAVSRLAALATLLLASTGLWAAEPMSGAGSSAAHPVYRIWAEQFKKAGGAELAYDPAGSSAGLQKIRARQVDFGATDVAPKSEELARDNLVLFPTVISGVVPVVNLPKVEGGKLVLTGEVLARIFAGEIGHWDAADIRALNPGLALPAKPIAVVVRSDGSGTTYNFTDYLAKVSPAWKQKMGVGTAMKWPEGVVAAKGSKGVVEAVQATAGSIGYVDYNYVVEHKLKAVALKNAEGAVVEPGPQSFQNALLQSPWMQGGDFTQTLTNQPGRDSWPITMGTFVVMPRVADRPERAVPVIRFFTWAFIHGDDLAKKVNFVRLPNSIQAKSFRAIASIVDRRGTPIGVDSLH</sequence>
<evidence type="ECO:0000256" key="7">
    <source>
        <dbReference type="PIRNR" id="PIRNR002756"/>
    </source>
</evidence>
<dbReference type="GO" id="GO:0043190">
    <property type="term" value="C:ATP-binding cassette (ABC) transporter complex"/>
    <property type="evidence" value="ECO:0007669"/>
    <property type="project" value="InterPro"/>
</dbReference>
<gene>
    <name evidence="11" type="primary">pstS</name>
    <name evidence="11" type="ORF">OTERR_08590</name>
</gene>
<feature type="domain" description="PBP" evidence="10">
    <location>
        <begin position="28"/>
        <end position="245"/>
    </location>
</feature>
<comment type="similarity">
    <text evidence="2 7">Belongs to the PstS family.</text>
</comment>
<evidence type="ECO:0000256" key="5">
    <source>
        <dbReference type="ARBA" id="ARBA00022448"/>
    </source>
</evidence>
<evidence type="ECO:0000259" key="10">
    <source>
        <dbReference type="Pfam" id="PF12849"/>
    </source>
</evidence>
<proteinExistence type="inferred from homology"/>
<evidence type="ECO:0000256" key="1">
    <source>
        <dbReference type="ARBA" id="ARBA00002841"/>
    </source>
</evidence>
<comment type="function">
    <text evidence="1 7">Part of the ABC transporter complex PstSACB involved in phosphate import.</text>
</comment>
<dbReference type="KEGG" id="otr:OTERR_08590"/>
<comment type="subunit">
    <text evidence="3 7">The complex is composed of two ATP-binding proteins (PstB), two transmembrane proteins (PstC and PstA) and a solute-binding protein (PstS).</text>
</comment>
<accession>A0A5C1E6N4</accession>
<feature type="binding site" evidence="8">
    <location>
        <begin position="33"/>
        <end position="35"/>
    </location>
    <ligand>
        <name>phosphate</name>
        <dbReference type="ChEBI" id="CHEBI:43474"/>
    </ligand>
</feature>
<dbReference type="AlphaFoldDB" id="A0A5C1E6N4"/>
<dbReference type="Proteomes" id="UP000323671">
    <property type="component" value="Chromosome"/>
</dbReference>
<dbReference type="NCBIfam" id="TIGR00975">
    <property type="entry name" value="3a0107s03"/>
    <property type="match status" value="1"/>
</dbReference>
<keyword evidence="12" id="KW-1185">Reference proteome</keyword>
<dbReference type="GO" id="GO:0042301">
    <property type="term" value="F:phosphate ion binding"/>
    <property type="evidence" value="ECO:0007669"/>
    <property type="project" value="InterPro"/>
</dbReference>
<organism evidence="11 12">
    <name type="scientific">Oryzomicrobium terrae</name>
    <dbReference type="NCBI Taxonomy" id="1735038"/>
    <lineage>
        <taxon>Bacteria</taxon>
        <taxon>Pseudomonadati</taxon>
        <taxon>Pseudomonadota</taxon>
        <taxon>Betaproteobacteria</taxon>
        <taxon>Rhodocyclales</taxon>
        <taxon>Rhodocyclaceae</taxon>
        <taxon>Oryzomicrobium</taxon>
    </lineage>
</organism>
<dbReference type="EMBL" id="CP022579">
    <property type="protein sequence ID" value="QEL64335.1"/>
    <property type="molecule type" value="Genomic_DNA"/>
</dbReference>
<evidence type="ECO:0000256" key="8">
    <source>
        <dbReference type="PIRSR" id="PIRSR002756-1"/>
    </source>
</evidence>
<dbReference type="CDD" id="cd13565">
    <property type="entry name" value="PBP2_PstS"/>
    <property type="match status" value="1"/>
</dbReference>
<evidence type="ECO:0000256" key="2">
    <source>
        <dbReference type="ARBA" id="ARBA00008725"/>
    </source>
</evidence>
<keyword evidence="6 7" id="KW-0592">Phosphate transport</keyword>
<feature type="signal peptide" evidence="9">
    <location>
        <begin position="1"/>
        <end position="24"/>
    </location>
</feature>